<keyword evidence="1" id="KW-0472">Membrane</keyword>
<comment type="caution">
    <text evidence="2">The sequence shown here is derived from an EMBL/GenBank/DDBJ whole genome shotgun (WGS) entry which is preliminary data.</text>
</comment>
<dbReference type="PANTHER" id="PTHR40278">
    <property type="entry name" value="DNA UTILIZATION PROTEIN HOFN"/>
    <property type="match status" value="1"/>
</dbReference>
<organism evidence="2 3">
    <name type="scientific">Vibrio nitrifigilis</name>
    <dbReference type="NCBI Taxonomy" id="2789781"/>
    <lineage>
        <taxon>Bacteria</taxon>
        <taxon>Pseudomonadati</taxon>
        <taxon>Pseudomonadota</taxon>
        <taxon>Gammaproteobacteria</taxon>
        <taxon>Vibrionales</taxon>
        <taxon>Vibrionaceae</taxon>
        <taxon>Vibrio</taxon>
    </lineage>
</organism>
<protein>
    <submittedName>
        <fullName evidence="2">PilN domain-containing protein</fullName>
    </submittedName>
</protein>
<evidence type="ECO:0000256" key="1">
    <source>
        <dbReference type="SAM" id="Phobius"/>
    </source>
</evidence>
<keyword evidence="1" id="KW-1133">Transmembrane helix</keyword>
<keyword evidence="3" id="KW-1185">Reference proteome</keyword>
<gene>
    <name evidence="2" type="ORF">I1A42_14945</name>
</gene>
<dbReference type="InterPro" id="IPR007813">
    <property type="entry name" value="PilN"/>
</dbReference>
<keyword evidence="1" id="KW-0812">Transmembrane</keyword>
<dbReference type="InterPro" id="IPR052534">
    <property type="entry name" value="Extracell_DNA_Util/SecSys_Comp"/>
</dbReference>
<dbReference type="EMBL" id="JADPMR010000003">
    <property type="protein sequence ID" value="MBF9001788.1"/>
    <property type="molecule type" value="Genomic_DNA"/>
</dbReference>
<dbReference type="Pfam" id="PF05137">
    <property type="entry name" value="PilN"/>
    <property type="match status" value="1"/>
</dbReference>
<sequence>MHYAINLLPWREQRSVRLRRRLLMCSTGVAVLLLVIQVTLYFVLQQESDLIEQQMNASRYRQHQLHSQHQILQSIHREYLSLRDKASVLAQLRQQNNQVLYVMNVLPRLLPQDMVLNRIDWQLNQITLKLNAVKSAEIGHFIRQLEREPLIERVLLGSLVEQGKKQTRELELSLWIKGEF</sequence>
<dbReference type="RefSeq" id="WP_196123928.1">
    <property type="nucleotide sequence ID" value="NZ_JADPMR010000003.1"/>
</dbReference>
<evidence type="ECO:0000313" key="2">
    <source>
        <dbReference type="EMBL" id="MBF9001788.1"/>
    </source>
</evidence>
<proteinExistence type="predicted"/>
<dbReference type="PANTHER" id="PTHR40278:SF1">
    <property type="entry name" value="DNA UTILIZATION PROTEIN HOFN"/>
    <property type="match status" value="1"/>
</dbReference>
<name>A0ABS0GHA0_9VIBR</name>
<dbReference type="Proteomes" id="UP000597206">
    <property type="component" value="Unassembled WGS sequence"/>
</dbReference>
<feature type="transmembrane region" description="Helical" evidence="1">
    <location>
        <begin position="21"/>
        <end position="44"/>
    </location>
</feature>
<evidence type="ECO:0000313" key="3">
    <source>
        <dbReference type="Proteomes" id="UP000597206"/>
    </source>
</evidence>
<accession>A0ABS0GHA0</accession>
<reference evidence="2 3" key="1">
    <citation type="submission" date="2020-11" db="EMBL/GenBank/DDBJ databases">
        <title>Vibrio nitrifigilis sp. nov., a marine nitrogen-fixing bacterium isolated from the lagoon sediment of an islet inside an atoll.</title>
        <authorList>
            <person name="Wang L.-T."/>
            <person name="Shieh W.Y."/>
        </authorList>
    </citation>
    <scope>NUCLEOTIDE SEQUENCE [LARGE SCALE GENOMIC DNA]</scope>
    <source>
        <strain evidence="2 3">NFV-1</strain>
    </source>
</reference>